<accession>A0AA39G4S0</accession>
<dbReference type="EMBL" id="JAQQBR010000002">
    <property type="protein sequence ID" value="KAK0181547.1"/>
    <property type="molecule type" value="Genomic_DNA"/>
</dbReference>
<sequence>MPSAEDTTYLFKVMPETTQDFLTHDVDILVSQIKENLRLTGLKAKSTVSKRSRPSPYLVGSKTKFERYRAHCVNNNNDDKDTEDDPYEKLRELLKQGRLINEAVKKLQTMNCNDLSNSNSEIEDEDDNEDGDNDDVHHHQQQCHHHHHRGYRRKTYYYDSEDEPLPEVYQPLDL</sequence>
<evidence type="ECO:0000256" key="1">
    <source>
        <dbReference type="ARBA" id="ARBA00010422"/>
    </source>
</evidence>
<dbReference type="Proteomes" id="UP001168972">
    <property type="component" value="Unassembled WGS sequence"/>
</dbReference>
<proteinExistence type="inferred from homology"/>
<reference evidence="3" key="1">
    <citation type="journal article" date="2023" name="bioRxiv">
        <title>Scaffold-level genome assemblies of two parasitoid biocontrol wasps reveal the parthenogenesis mechanism and an associated novel virus.</title>
        <authorList>
            <person name="Inwood S."/>
            <person name="Skelly J."/>
            <person name="Guhlin J."/>
            <person name="Harrop T."/>
            <person name="Goldson S."/>
            <person name="Dearden P."/>
        </authorList>
    </citation>
    <scope>NUCLEOTIDE SEQUENCE</scope>
    <source>
        <strain evidence="3">Lincoln</strain>
        <tissue evidence="3">Whole body</tissue>
    </source>
</reference>
<feature type="compositionally biased region" description="Acidic residues" evidence="2">
    <location>
        <begin position="121"/>
        <end position="133"/>
    </location>
</feature>
<dbReference type="PANTHER" id="PTHR35154:SF3">
    <property type="entry name" value="GBP PROTEIN"/>
    <property type="match status" value="1"/>
</dbReference>
<evidence type="ECO:0000313" key="3">
    <source>
        <dbReference type="EMBL" id="KAK0181547.1"/>
    </source>
</evidence>
<dbReference type="GO" id="GO:0005737">
    <property type="term" value="C:cytoplasm"/>
    <property type="evidence" value="ECO:0007669"/>
    <property type="project" value="TreeGrafter"/>
</dbReference>
<feature type="compositionally biased region" description="Basic residues" evidence="2">
    <location>
        <begin position="139"/>
        <end position="155"/>
    </location>
</feature>
<dbReference type="InterPro" id="IPR008014">
    <property type="entry name" value="GSK3-bd"/>
</dbReference>
<comment type="similarity">
    <text evidence="1">Belongs to the GSK-3-binding protein family.</text>
</comment>
<protein>
    <submittedName>
        <fullName evidence="3">Uncharacterized protein</fullName>
    </submittedName>
</protein>
<evidence type="ECO:0000313" key="4">
    <source>
        <dbReference type="Proteomes" id="UP001168972"/>
    </source>
</evidence>
<name>A0AA39G4S0_MICHY</name>
<comment type="caution">
    <text evidence="3">The sequence shown here is derived from an EMBL/GenBank/DDBJ whole genome shotgun (WGS) entry which is preliminary data.</text>
</comment>
<dbReference type="PANTHER" id="PTHR35154">
    <property type="entry name" value="GBP PROTEIN"/>
    <property type="match status" value="1"/>
</dbReference>
<gene>
    <name evidence="3" type="ORF">PV327_003823</name>
</gene>
<dbReference type="AlphaFoldDB" id="A0AA39G4S0"/>
<keyword evidence="4" id="KW-1185">Reference proteome</keyword>
<organism evidence="3 4">
    <name type="scientific">Microctonus hyperodae</name>
    <name type="common">Parasitoid wasp</name>
    <dbReference type="NCBI Taxonomy" id="165561"/>
    <lineage>
        <taxon>Eukaryota</taxon>
        <taxon>Metazoa</taxon>
        <taxon>Ecdysozoa</taxon>
        <taxon>Arthropoda</taxon>
        <taxon>Hexapoda</taxon>
        <taxon>Insecta</taxon>
        <taxon>Pterygota</taxon>
        <taxon>Neoptera</taxon>
        <taxon>Endopterygota</taxon>
        <taxon>Hymenoptera</taxon>
        <taxon>Apocrita</taxon>
        <taxon>Ichneumonoidea</taxon>
        <taxon>Braconidae</taxon>
        <taxon>Euphorinae</taxon>
        <taxon>Microctonus</taxon>
    </lineage>
</organism>
<feature type="region of interest" description="Disordered" evidence="2">
    <location>
        <begin position="111"/>
        <end position="174"/>
    </location>
</feature>
<reference evidence="3" key="2">
    <citation type="submission" date="2023-03" db="EMBL/GenBank/DDBJ databases">
        <authorList>
            <person name="Inwood S.N."/>
            <person name="Skelly J.G."/>
            <person name="Guhlin J."/>
            <person name="Harrop T.W.R."/>
            <person name="Goldson S.G."/>
            <person name="Dearden P.K."/>
        </authorList>
    </citation>
    <scope>NUCLEOTIDE SEQUENCE</scope>
    <source>
        <strain evidence="3">Lincoln</strain>
        <tissue evidence="3">Whole body</tissue>
    </source>
</reference>
<evidence type="ECO:0000256" key="2">
    <source>
        <dbReference type="SAM" id="MobiDB-lite"/>
    </source>
</evidence>